<sequence>MPRPVPLAGVHRRRLATQRLTAAPMRGATDVVRHLLAVQSQDAPLAAWSLAMRSRSESYAAVLAEQAGLGFVRTHVLRPTWHHVAAEDLRWLQALTGPRIESGQAARHRALGLDTAAKDRALTTLGELLGGRNALTRREIQAEFAARGLPHGGEQMGHQLATAEVRAVICGGPPRGTEHTYLLVDEVIAHTPDDDLPTRDRPGAIRRMVHRFLSGHGPGDERDLLRWANIPLTESRAAIAELVEEGILESLTVRDEAGEEFILHADPTVRPRTTREHAAYLLPTFDEVTLTYARTGFPLARATLDRSRLIAEAGGGTVVIGGVDVGLWKRTVTGRKVSVTIHPERPLTEPERDAVDEATARLTAFHE</sequence>
<gene>
    <name evidence="1" type="ORF">BN10_930021</name>
</gene>
<evidence type="ECO:0000313" key="1">
    <source>
        <dbReference type="EMBL" id="CCH71447.1"/>
    </source>
</evidence>
<dbReference type="AlphaFoldDB" id="N0E3H0"/>
<dbReference type="STRING" id="1193181.BN10_930021"/>
<dbReference type="PANTHER" id="PTHR38479">
    <property type="entry name" value="LMO0824 PROTEIN"/>
    <property type="match status" value="1"/>
</dbReference>
<protein>
    <recommendedName>
        <fullName evidence="3">Winged helix DNA-binding domain-containing protein</fullName>
    </recommendedName>
</protein>
<evidence type="ECO:0000313" key="2">
    <source>
        <dbReference type="Proteomes" id="UP000013167"/>
    </source>
</evidence>
<evidence type="ECO:0008006" key="3">
    <source>
        <dbReference type="Google" id="ProtNLM"/>
    </source>
</evidence>
<dbReference type="Pfam" id="PF06224">
    <property type="entry name" value="AlkZ-like"/>
    <property type="match status" value="1"/>
</dbReference>
<organism evidence="1 2">
    <name type="scientific">Phycicoccus elongatus Lp2</name>
    <dbReference type="NCBI Taxonomy" id="1193181"/>
    <lineage>
        <taxon>Bacteria</taxon>
        <taxon>Bacillati</taxon>
        <taxon>Actinomycetota</taxon>
        <taxon>Actinomycetes</taxon>
        <taxon>Micrococcales</taxon>
        <taxon>Intrasporangiaceae</taxon>
        <taxon>Phycicoccus</taxon>
    </lineage>
</organism>
<name>N0E3H0_9MICO</name>
<comment type="caution">
    <text evidence="1">The sequence shown here is derived from an EMBL/GenBank/DDBJ whole genome shotgun (WGS) entry which is preliminary data.</text>
</comment>
<accession>N0E3H0</accession>
<dbReference type="OrthoDB" id="9148135at2"/>
<dbReference type="RefSeq" id="WP_010851274.1">
    <property type="nucleotide sequence ID" value="NZ_HF570956.1"/>
</dbReference>
<reference evidence="1 2" key="1">
    <citation type="journal article" date="2013" name="ISME J.">
        <title>A metabolic model for members of the genus Tetrasphaera involved in enhanced biological phosphorus removal.</title>
        <authorList>
            <person name="Kristiansen R."/>
            <person name="Nguyen H.T.T."/>
            <person name="Saunders A.M."/>
            <person name="Nielsen J.L."/>
            <person name="Wimmer R."/>
            <person name="Le V.Q."/>
            <person name="McIlroy S.J."/>
            <person name="Petrovski S."/>
            <person name="Seviour R.J."/>
            <person name="Calteau A."/>
            <person name="Nielsen K.L."/>
            <person name="Nielsen P.H."/>
        </authorList>
    </citation>
    <scope>NUCLEOTIDE SEQUENCE [LARGE SCALE GENOMIC DNA]</scope>
    <source>
        <strain evidence="1 2">Lp2</strain>
    </source>
</reference>
<proteinExistence type="predicted"/>
<dbReference type="PANTHER" id="PTHR38479:SF2">
    <property type="entry name" value="WINGED HELIX DNA-BINDING DOMAIN-CONTAINING PROTEIN"/>
    <property type="match status" value="1"/>
</dbReference>
<dbReference type="InterPro" id="IPR009351">
    <property type="entry name" value="AlkZ-like"/>
</dbReference>
<dbReference type="EMBL" id="CAIZ01000167">
    <property type="protein sequence ID" value="CCH71447.1"/>
    <property type="molecule type" value="Genomic_DNA"/>
</dbReference>
<keyword evidence="2" id="KW-1185">Reference proteome</keyword>
<dbReference type="Proteomes" id="UP000013167">
    <property type="component" value="Unassembled WGS sequence"/>
</dbReference>
<dbReference type="HOGENOM" id="CLU_047003_0_0_11"/>
<dbReference type="eggNOG" id="COG3214">
    <property type="taxonomic scope" value="Bacteria"/>
</dbReference>